<name>A0A9P4JGR1_9PLEO</name>
<keyword evidence="1" id="KW-0812">Transmembrane</keyword>
<keyword evidence="3" id="KW-1185">Reference proteome</keyword>
<proteinExistence type="predicted"/>
<organism evidence="2 3">
    <name type="scientific">Delitschia confertaspora ATCC 74209</name>
    <dbReference type="NCBI Taxonomy" id="1513339"/>
    <lineage>
        <taxon>Eukaryota</taxon>
        <taxon>Fungi</taxon>
        <taxon>Dikarya</taxon>
        <taxon>Ascomycota</taxon>
        <taxon>Pezizomycotina</taxon>
        <taxon>Dothideomycetes</taxon>
        <taxon>Pleosporomycetidae</taxon>
        <taxon>Pleosporales</taxon>
        <taxon>Delitschiaceae</taxon>
        <taxon>Delitschia</taxon>
    </lineage>
</organism>
<dbReference type="Proteomes" id="UP000799536">
    <property type="component" value="Unassembled WGS sequence"/>
</dbReference>
<protein>
    <submittedName>
        <fullName evidence="2">Uncharacterized protein</fullName>
    </submittedName>
</protein>
<keyword evidence="1" id="KW-0472">Membrane</keyword>
<dbReference type="AlphaFoldDB" id="A0A9P4JGR1"/>
<evidence type="ECO:0000313" key="3">
    <source>
        <dbReference type="Proteomes" id="UP000799536"/>
    </source>
</evidence>
<evidence type="ECO:0000313" key="2">
    <source>
        <dbReference type="EMBL" id="KAF2198795.1"/>
    </source>
</evidence>
<dbReference type="EMBL" id="ML994117">
    <property type="protein sequence ID" value="KAF2198795.1"/>
    <property type="molecule type" value="Genomic_DNA"/>
</dbReference>
<gene>
    <name evidence="2" type="ORF">GQ43DRAFT_143412</name>
</gene>
<comment type="caution">
    <text evidence="2">The sequence shown here is derived from an EMBL/GenBank/DDBJ whole genome shotgun (WGS) entry which is preliminary data.</text>
</comment>
<evidence type="ECO:0000256" key="1">
    <source>
        <dbReference type="SAM" id="Phobius"/>
    </source>
</evidence>
<feature type="non-terminal residue" evidence="2">
    <location>
        <position position="52"/>
    </location>
</feature>
<accession>A0A9P4JGR1</accession>
<sequence length="52" mass="6107">MKPINTIEASLLRTFSLFRTICLFKMFALLKTMTVSRLFYYIGNLLKINPSF</sequence>
<feature type="transmembrane region" description="Helical" evidence="1">
    <location>
        <begin position="21"/>
        <end position="42"/>
    </location>
</feature>
<reference evidence="2" key="1">
    <citation type="journal article" date="2020" name="Stud. Mycol.">
        <title>101 Dothideomycetes genomes: a test case for predicting lifestyles and emergence of pathogens.</title>
        <authorList>
            <person name="Haridas S."/>
            <person name="Albert R."/>
            <person name="Binder M."/>
            <person name="Bloem J."/>
            <person name="Labutti K."/>
            <person name="Salamov A."/>
            <person name="Andreopoulos B."/>
            <person name="Baker S."/>
            <person name="Barry K."/>
            <person name="Bills G."/>
            <person name="Bluhm B."/>
            <person name="Cannon C."/>
            <person name="Castanera R."/>
            <person name="Culley D."/>
            <person name="Daum C."/>
            <person name="Ezra D."/>
            <person name="Gonzalez J."/>
            <person name="Henrissat B."/>
            <person name="Kuo A."/>
            <person name="Liang C."/>
            <person name="Lipzen A."/>
            <person name="Lutzoni F."/>
            <person name="Magnuson J."/>
            <person name="Mondo S."/>
            <person name="Nolan M."/>
            <person name="Ohm R."/>
            <person name="Pangilinan J."/>
            <person name="Park H.-J."/>
            <person name="Ramirez L."/>
            <person name="Alfaro M."/>
            <person name="Sun H."/>
            <person name="Tritt A."/>
            <person name="Yoshinaga Y."/>
            <person name="Zwiers L.-H."/>
            <person name="Turgeon B."/>
            <person name="Goodwin S."/>
            <person name="Spatafora J."/>
            <person name="Crous P."/>
            <person name="Grigoriev I."/>
        </authorList>
    </citation>
    <scope>NUCLEOTIDE SEQUENCE</scope>
    <source>
        <strain evidence="2">ATCC 74209</strain>
    </source>
</reference>
<keyword evidence="1" id="KW-1133">Transmembrane helix</keyword>